<evidence type="ECO:0000313" key="1">
    <source>
        <dbReference type="EMBL" id="MBP2325036.1"/>
    </source>
</evidence>
<gene>
    <name evidence="1" type="ORF">JOF56_005421</name>
</gene>
<accession>A0ABS4TKU7</accession>
<dbReference type="NCBIfam" id="NF033532">
    <property type="entry name" value="lone7para_assoc"/>
    <property type="match status" value="1"/>
</dbReference>
<reference evidence="1 2" key="1">
    <citation type="submission" date="2021-03" db="EMBL/GenBank/DDBJ databases">
        <title>Sequencing the genomes of 1000 actinobacteria strains.</title>
        <authorList>
            <person name="Klenk H.-P."/>
        </authorList>
    </citation>
    <scope>NUCLEOTIDE SEQUENCE [LARGE SCALE GENOMIC DNA]</scope>
    <source>
        <strain evidence="1 2">DSM 46670</strain>
    </source>
</reference>
<keyword evidence="2" id="KW-1185">Reference proteome</keyword>
<name>A0ABS4TKU7_9PSEU</name>
<dbReference type="InterPro" id="IPR047659">
    <property type="entry name" value="T7SS_assoc"/>
</dbReference>
<sequence length="176" mass="18638">MDVPPGQSGERDNWAMLLDPAWQPRFPDEQPPVQAMAGGWPLDADGNPGKFEPNPGFVPATATSPTDPIDAVLRLVASGQAPVDELIPTVRDAMLEVAVSEDGYPLIGPAPDGAPCVAVATAPFHRQRIGSVEHWGTVTAEQLLELMPSDTDILLNPGGPASLRLLASALRDSYTR</sequence>
<proteinExistence type="predicted"/>
<evidence type="ECO:0008006" key="3">
    <source>
        <dbReference type="Google" id="ProtNLM"/>
    </source>
</evidence>
<evidence type="ECO:0000313" key="2">
    <source>
        <dbReference type="Proteomes" id="UP001519332"/>
    </source>
</evidence>
<comment type="caution">
    <text evidence="1">The sequence shown here is derived from an EMBL/GenBank/DDBJ whole genome shotgun (WGS) entry which is preliminary data.</text>
</comment>
<dbReference type="RefSeq" id="WP_209642289.1">
    <property type="nucleotide sequence ID" value="NZ_JAGINW010000001.1"/>
</dbReference>
<organism evidence="1 2">
    <name type="scientific">Kibdelosporangium banguiense</name>
    <dbReference type="NCBI Taxonomy" id="1365924"/>
    <lineage>
        <taxon>Bacteria</taxon>
        <taxon>Bacillati</taxon>
        <taxon>Actinomycetota</taxon>
        <taxon>Actinomycetes</taxon>
        <taxon>Pseudonocardiales</taxon>
        <taxon>Pseudonocardiaceae</taxon>
        <taxon>Kibdelosporangium</taxon>
    </lineage>
</organism>
<dbReference type="Proteomes" id="UP001519332">
    <property type="component" value="Unassembled WGS sequence"/>
</dbReference>
<dbReference type="EMBL" id="JAGINW010000001">
    <property type="protein sequence ID" value="MBP2325036.1"/>
    <property type="molecule type" value="Genomic_DNA"/>
</dbReference>
<protein>
    <recommendedName>
        <fullName evidence="3">SseB protein N-terminal domain-containing protein</fullName>
    </recommendedName>
</protein>